<dbReference type="Pfam" id="PF15324">
    <property type="entry name" value="TALPID3"/>
    <property type="match status" value="1"/>
</dbReference>
<reference evidence="2" key="1">
    <citation type="submission" date="2023-07" db="EMBL/GenBank/DDBJ databases">
        <authorList>
            <person name="Stuckert A."/>
        </authorList>
    </citation>
    <scope>NUCLEOTIDE SEQUENCE</scope>
</reference>
<sequence length="153" mass="16939">MPGRAPMDDQVENVPEPLLELDGFGDTNPPQYSGIPFPPPAPALQTDSDVLDGITLRRETMVNRLASRLEQEIFDRVISEMQSKRQDIIPHVAPSSSDSSESMSSDIDTPGVPIESSLIRQYVEEFMAEKVAMILAERKTQYAPSPPEQTVVQ</sequence>
<evidence type="ECO:0000256" key="1">
    <source>
        <dbReference type="SAM" id="MobiDB-lite"/>
    </source>
</evidence>
<feature type="region of interest" description="Disordered" evidence="1">
    <location>
        <begin position="85"/>
        <end position="112"/>
    </location>
</feature>
<feature type="non-terminal residue" evidence="2">
    <location>
        <position position="153"/>
    </location>
</feature>
<name>A0ABN9L1F9_9NEOB</name>
<gene>
    <name evidence="2" type="ORF">RIMI_LOCUS4426554</name>
</gene>
<dbReference type="EMBL" id="CAUEEQ010007112">
    <property type="protein sequence ID" value="CAJ0930717.1"/>
    <property type="molecule type" value="Genomic_DNA"/>
</dbReference>
<proteinExistence type="predicted"/>
<dbReference type="PANTHER" id="PTHR15721:SF2">
    <property type="entry name" value="PROTEIN TALPID3"/>
    <property type="match status" value="1"/>
</dbReference>
<dbReference type="Proteomes" id="UP001176940">
    <property type="component" value="Unassembled WGS sequence"/>
</dbReference>
<comment type="caution">
    <text evidence="2">The sequence shown here is derived from an EMBL/GenBank/DDBJ whole genome shotgun (WGS) entry which is preliminary data.</text>
</comment>
<evidence type="ECO:0000313" key="2">
    <source>
        <dbReference type="EMBL" id="CAJ0930717.1"/>
    </source>
</evidence>
<feature type="compositionally biased region" description="Low complexity" evidence="1">
    <location>
        <begin position="95"/>
        <end position="108"/>
    </location>
</feature>
<dbReference type="InterPro" id="IPR029246">
    <property type="entry name" value="TALPID3"/>
</dbReference>
<protein>
    <submittedName>
        <fullName evidence="2">Uncharacterized protein</fullName>
    </submittedName>
</protein>
<evidence type="ECO:0000313" key="3">
    <source>
        <dbReference type="Proteomes" id="UP001176940"/>
    </source>
</evidence>
<dbReference type="PANTHER" id="PTHR15721">
    <property type="entry name" value="KIAA0586 PROTEIN"/>
    <property type="match status" value="1"/>
</dbReference>
<accession>A0ABN9L1F9</accession>
<keyword evidence="3" id="KW-1185">Reference proteome</keyword>
<feature type="region of interest" description="Disordered" evidence="1">
    <location>
        <begin position="19"/>
        <end position="43"/>
    </location>
</feature>
<organism evidence="2 3">
    <name type="scientific">Ranitomeya imitator</name>
    <name type="common">mimic poison frog</name>
    <dbReference type="NCBI Taxonomy" id="111125"/>
    <lineage>
        <taxon>Eukaryota</taxon>
        <taxon>Metazoa</taxon>
        <taxon>Chordata</taxon>
        <taxon>Craniata</taxon>
        <taxon>Vertebrata</taxon>
        <taxon>Euteleostomi</taxon>
        <taxon>Amphibia</taxon>
        <taxon>Batrachia</taxon>
        <taxon>Anura</taxon>
        <taxon>Neobatrachia</taxon>
        <taxon>Hyloidea</taxon>
        <taxon>Dendrobatidae</taxon>
        <taxon>Dendrobatinae</taxon>
        <taxon>Ranitomeya</taxon>
    </lineage>
</organism>